<evidence type="ECO:0000256" key="16">
    <source>
        <dbReference type="RuleBase" id="RU003297"/>
    </source>
</evidence>
<proteinExistence type="inferred from homology"/>
<dbReference type="GO" id="GO:0031966">
    <property type="term" value="C:mitochondrial membrane"/>
    <property type="evidence" value="ECO:0007669"/>
    <property type="project" value="UniProtKB-SubCell"/>
</dbReference>
<keyword evidence="11 16" id="KW-0520">NAD</keyword>
<dbReference type="GO" id="GO:0048039">
    <property type="term" value="F:ubiquinone binding"/>
    <property type="evidence" value="ECO:0007669"/>
    <property type="project" value="TreeGrafter"/>
</dbReference>
<comment type="subcellular location">
    <subcellularLocation>
        <location evidence="1 16">Mitochondrion membrane</location>
        <topology evidence="1 16">Multi-pass membrane protein</topology>
    </subcellularLocation>
</comment>
<dbReference type="EC" id="7.1.1.2" evidence="3 16"/>
<feature type="transmembrane region" description="Helical" evidence="16">
    <location>
        <begin position="62"/>
        <end position="81"/>
    </location>
</feature>
<feature type="transmembrane region" description="Helical" evidence="16">
    <location>
        <begin position="286"/>
        <end position="305"/>
    </location>
</feature>
<dbReference type="GeneID" id="18667106"/>
<dbReference type="InterPro" id="IPR001750">
    <property type="entry name" value="ND/Mrp_TM"/>
</dbReference>
<reference evidence="19" key="1">
    <citation type="submission" date="2013-01" db="EMBL/GenBank/DDBJ databases">
        <title>Molecular phylogeny and mitochodrial DNA sequence evolution of Strongylocentrotidae, Echinoida.</title>
        <authorList>
            <person name="Jung G."/>
            <person name="Lee Y.-H."/>
        </authorList>
    </citation>
    <scope>NUCLEOTIDE SEQUENCE</scope>
    <source>
        <tissue evidence="19">Gonad</tissue>
    </source>
</reference>
<feature type="transmembrane region" description="Helical" evidence="16">
    <location>
        <begin position="32"/>
        <end position="50"/>
    </location>
</feature>
<evidence type="ECO:0000259" key="18">
    <source>
        <dbReference type="Pfam" id="PF01059"/>
    </source>
</evidence>
<evidence type="ECO:0000256" key="11">
    <source>
        <dbReference type="ARBA" id="ARBA00023027"/>
    </source>
</evidence>
<comment type="function">
    <text evidence="16">Core subunit of the mitochondrial membrane respiratory chain NADH dehydrogenase (Complex I) which catalyzes electron transfer from NADH through the respiratory chain, using ubiquinone as an electron acceptor. Essential for the catalytic activity and assembly of complex I.</text>
</comment>
<accession>W8CLE3</accession>
<evidence type="ECO:0000256" key="3">
    <source>
        <dbReference type="ARBA" id="ARBA00012944"/>
    </source>
</evidence>
<evidence type="ECO:0000313" key="19">
    <source>
        <dbReference type="EMBL" id="AGG84285.1"/>
    </source>
</evidence>
<dbReference type="AlphaFoldDB" id="W8CLE3"/>
<evidence type="ECO:0000256" key="10">
    <source>
        <dbReference type="ARBA" id="ARBA00022989"/>
    </source>
</evidence>
<feature type="transmembrane region" description="Helical" evidence="16">
    <location>
        <begin position="352"/>
        <end position="371"/>
    </location>
</feature>
<dbReference type="RefSeq" id="YP_009019306.1">
    <property type="nucleotide sequence ID" value="NC_023774.1"/>
</dbReference>
<dbReference type="Pfam" id="PF01059">
    <property type="entry name" value="Oxidored_q5_N"/>
    <property type="match status" value="1"/>
</dbReference>
<evidence type="ECO:0000256" key="15">
    <source>
        <dbReference type="ARBA" id="ARBA00049551"/>
    </source>
</evidence>
<evidence type="ECO:0000256" key="1">
    <source>
        <dbReference type="ARBA" id="ARBA00004225"/>
    </source>
</evidence>
<comment type="catalytic activity">
    <reaction evidence="15 16">
        <text>a ubiquinone + NADH + 5 H(+)(in) = a ubiquinol + NAD(+) + 4 H(+)(out)</text>
        <dbReference type="Rhea" id="RHEA:29091"/>
        <dbReference type="Rhea" id="RHEA-COMP:9565"/>
        <dbReference type="Rhea" id="RHEA-COMP:9566"/>
        <dbReference type="ChEBI" id="CHEBI:15378"/>
        <dbReference type="ChEBI" id="CHEBI:16389"/>
        <dbReference type="ChEBI" id="CHEBI:17976"/>
        <dbReference type="ChEBI" id="CHEBI:57540"/>
        <dbReference type="ChEBI" id="CHEBI:57945"/>
        <dbReference type="EC" id="7.1.1.2"/>
    </reaction>
</comment>
<keyword evidence="7 16" id="KW-0812">Transmembrane</keyword>
<dbReference type="InterPro" id="IPR003918">
    <property type="entry name" value="NADH_UbQ_OxRdtase"/>
</dbReference>
<protein>
    <recommendedName>
        <fullName evidence="4 16">NADH-ubiquinone oxidoreductase chain 4</fullName>
        <ecNumber evidence="3 16">7.1.1.2</ecNumber>
    </recommendedName>
</protein>
<keyword evidence="5 16" id="KW-0813">Transport</keyword>
<keyword evidence="9 16" id="KW-0249">Electron transport</keyword>
<feature type="transmembrane region" description="Helical" evidence="16">
    <location>
        <begin position="229"/>
        <end position="253"/>
    </location>
</feature>
<evidence type="ECO:0000256" key="2">
    <source>
        <dbReference type="ARBA" id="ARBA00009025"/>
    </source>
</evidence>
<feature type="domain" description="NADH:ubiquinone oxidoreductase chain 4 N-terminal" evidence="18">
    <location>
        <begin position="1"/>
        <end position="110"/>
    </location>
</feature>
<dbReference type="PRINTS" id="PR01437">
    <property type="entry name" value="NUOXDRDTASE4"/>
</dbReference>
<dbReference type="InterPro" id="IPR000260">
    <property type="entry name" value="NADH4_N"/>
</dbReference>
<dbReference type="NCBIfam" id="TIGR01972">
    <property type="entry name" value="NDH_I_M"/>
    <property type="match status" value="1"/>
</dbReference>
<feature type="transmembrane region" description="Helical" evidence="16">
    <location>
        <begin position="259"/>
        <end position="279"/>
    </location>
</feature>
<dbReference type="GO" id="GO:0042773">
    <property type="term" value="P:ATP synthesis coupled electron transport"/>
    <property type="evidence" value="ECO:0007669"/>
    <property type="project" value="InterPro"/>
</dbReference>
<feature type="transmembrane region" description="Helical" evidence="16">
    <location>
        <begin position="6"/>
        <end position="25"/>
    </location>
</feature>
<evidence type="ECO:0000256" key="8">
    <source>
        <dbReference type="ARBA" id="ARBA00022967"/>
    </source>
</evidence>
<evidence type="ECO:0000256" key="6">
    <source>
        <dbReference type="ARBA" id="ARBA00022660"/>
    </source>
</evidence>
<evidence type="ECO:0000256" key="14">
    <source>
        <dbReference type="ARBA" id="ARBA00023136"/>
    </source>
</evidence>
<keyword evidence="12 16" id="KW-0830">Ubiquinone</keyword>
<dbReference type="GO" id="GO:0015990">
    <property type="term" value="P:electron transport coupled proton transport"/>
    <property type="evidence" value="ECO:0007669"/>
    <property type="project" value="TreeGrafter"/>
</dbReference>
<keyword evidence="8" id="KW-1278">Translocase</keyword>
<evidence type="ECO:0000256" key="9">
    <source>
        <dbReference type="ARBA" id="ARBA00022982"/>
    </source>
</evidence>
<dbReference type="PANTHER" id="PTHR43507:SF20">
    <property type="entry name" value="NADH-UBIQUINONE OXIDOREDUCTASE CHAIN 4"/>
    <property type="match status" value="1"/>
</dbReference>
<dbReference type="Pfam" id="PF00361">
    <property type="entry name" value="Proton_antipo_M"/>
    <property type="match status" value="1"/>
</dbReference>
<feature type="transmembrane region" description="Helical" evidence="16">
    <location>
        <begin position="150"/>
        <end position="175"/>
    </location>
</feature>
<keyword evidence="6 16" id="KW-0679">Respiratory chain</keyword>
<feature type="domain" description="NADH:quinone oxidoreductase/Mrp antiporter transmembrane" evidence="17">
    <location>
        <begin position="113"/>
        <end position="404"/>
    </location>
</feature>
<feature type="transmembrane region" description="Helical" evidence="16">
    <location>
        <begin position="391"/>
        <end position="416"/>
    </location>
</feature>
<evidence type="ECO:0000256" key="12">
    <source>
        <dbReference type="ARBA" id="ARBA00023075"/>
    </source>
</evidence>
<dbReference type="EMBL" id="KC479025">
    <property type="protein sequence ID" value="AGG84285.1"/>
    <property type="molecule type" value="Genomic_DNA"/>
</dbReference>
<dbReference type="InterPro" id="IPR010227">
    <property type="entry name" value="NADH_Q_OxRdtase_chainM/4"/>
</dbReference>
<evidence type="ECO:0000256" key="5">
    <source>
        <dbReference type="ARBA" id="ARBA00022448"/>
    </source>
</evidence>
<organism evidence="19">
    <name type="scientific">Heliocidaris crassispina</name>
    <name type="common">Sea urchin</name>
    <name type="synonym">Anthocidaris crassispina</name>
    <dbReference type="NCBI Taxonomy" id="1043166"/>
    <lineage>
        <taxon>Eukaryota</taxon>
        <taxon>Metazoa</taxon>
        <taxon>Echinodermata</taxon>
        <taxon>Eleutherozoa</taxon>
        <taxon>Echinozoa</taxon>
        <taxon>Echinoidea</taxon>
        <taxon>Euechinoidea</taxon>
        <taxon>Echinacea</taxon>
        <taxon>Camarodonta</taxon>
        <taxon>Echinidea</taxon>
        <taxon>Echinometridae</taxon>
        <taxon>Heliocidaris</taxon>
    </lineage>
</organism>
<feature type="transmembrane region" description="Helical" evidence="16">
    <location>
        <begin position="93"/>
        <end position="111"/>
    </location>
</feature>
<dbReference type="CTD" id="4538"/>
<dbReference type="GO" id="GO:0008137">
    <property type="term" value="F:NADH dehydrogenase (ubiquinone) activity"/>
    <property type="evidence" value="ECO:0007669"/>
    <property type="project" value="UniProtKB-UniRule"/>
</dbReference>
<dbReference type="PANTHER" id="PTHR43507">
    <property type="entry name" value="NADH-UBIQUINONE OXIDOREDUCTASE CHAIN 4"/>
    <property type="match status" value="1"/>
</dbReference>
<keyword evidence="10 16" id="KW-1133">Transmembrane helix</keyword>
<evidence type="ECO:0000256" key="7">
    <source>
        <dbReference type="ARBA" id="ARBA00022692"/>
    </source>
</evidence>
<name>W8CLE3_HELCR</name>
<keyword evidence="14 16" id="KW-0472">Membrane</keyword>
<comment type="similarity">
    <text evidence="2 16">Belongs to the complex I subunit 4 family.</text>
</comment>
<gene>
    <name evidence="19" type="primary">ND4</name>
</gene>
<feature type="transmembrane region" description="Helical" evidence="16">
    <location>
        <begin position="437"/>
        <end position="461"/>
    </location>
</feature>
<feature type="transmembrane region" description="Helical" evidence="16">
    <location>
        <begin position="311"/>
        <end position="331"/>
    </location>
</feature>
<keyword evidence="13 16" id="KW-0496">Mitochondrion</keyword>
<evidence type="ECO:0000256" key="13">
    <source>
        <dbReference type="ARBA" id="ARBA00023128"/>
    </source>
</evidence>
<feature type="transmembrane region" description="Helical" evidence="16">
    <location>
        <begin position="195"/>
        <end position="217"/>
    </location>
</feature>
<feature type="transmembrane region" description="Helical" evidence="16">
    <location>
        <begin position="117"/>
        <end position="138"/>
    </location>
</feature>
<sequence>MITLVLFTIGMAVTTFLVPNSKLWANSISQSALLSLFSLIIMANHWSSSWHNLSTILASDTISAPLIALSCWLAPISLIASKGHLNAASELNQRVFIVIIIIITGALIVTFSSLELLLFYIAFETTLIPTLILITRWGAQMERFQAGLYFMFYTLFGSLPLLVSLTAIYTSSLSLSIPNVELLWITSNSIESLTIWWGFSILAFLIKMPIYGFHLWLPKAHVEAPVAGSMILAAILLKLGGYGLIRLISLFSITSLGSLSLVLIVFCSWGALITSIICIRQTDLKALIAYSSVGHMSIVAAAIFSETSWGINGALMLMIAHGLVSSALFSLANTVYERSGTRTLAITRGFKLLLPLSTLWWLLMCAANLGLPPSPNLIGEILILSSLISWSVWLFPIVGLATVFGAIYSLLIFQLSQQSSPSTSITNIPSSFSREHLLATLHILPLILIIANPLSALISWLK</sequence>
<evidence type="ECO:0000259" key="17">
    <source>
        <dbReference type="Pfam" id="PF00361"/>
    </source>
</evidence>
<evidence type="ECO:0000256" key="4">
    <source>
        <dbReference type="ARBA" id="ARBA00021006"/>
    </source>
</evidence>
<dbReference type="GO" id="GO:0003954">
    <property type="term" value="F:NADH dehydrogenase activity"/>
    <property type="evidence" value="ECO:0007669"/>
    <property type="project" value="TreeGrafter"/>
</dbReference>
<geneLocation type="mitochondrion" evidence="19"/>